<dbReference type="AlphaFoldDB" id="A0A7R8W0L8"/>
<dbReference type="GO" id="GO:0005811">
    <property type="term" value="C:lipid droplet"/>
    <property type="evidence" value="ECO:0007669"/>
    <property type="project" value="TreeGrafter"/>
</dbReference>
<keyword evidence="4" id="KW-0812">Transmembrane</keyword>
<dbReference type="SMART" id="SM01131">
    <property type="entry name" value="DHHA2"/>
    <property type="match status" value="1"/>
</dbReference>
<evidence type="ECO:0000256" key="8">
    <source>
        <dbReference type="ARBA" id="ARBA00023098"/>
    </source>
</evidence>
<comment type="similarity">
    <text evidence="3">Belongs to the PPase class C family. Prune subfamily.</text>
</comment>
<organism evidence="15">
    <name type="scientific">Cyprideis torosa</name>
    <dbReference type="NCBI Taxonomy" id="163714"/>
    <lineage>
        <taxon>Eukaryota</taxon>
        <taxon>Metazoa</taxon>
        <taxon>Ecdysozoa</taxon>
        <taxon>Arthropoda</taxon>
        <taxon>Crustacea</taxon>
        <taxon>Oligostraca</taxon>
        <taxon>Ostracoda</taxon>
        <taxon>Podocopa</taxon>
        <taxon>Podocopida</taxon>
        <taxon>Cytherocopina</taxon>
        <taxon>Cytheroidea</taxon>
        <taxon>Cytherideidae</taxon>
        <taxon>Cyprideis</taxon>
    </lineage>
</organism>
<gene>
    <name evidence="15" type="ORF">CTOB1V02_LOCUS566</name>
</gene>
<dbReference type="InterPro" id="IPR038222">
    <property type="entry name" value="DHHA2_dom_sf"/>
</dbReference>
<dbReference type="EMBL" id="OB660074">
    <property type="protein sequence ID" value="CAD7222564.1"/>
    <property type="molecule type" value="Genomic_DNA"/>
</dbReference>
<dbReference type="FunFam" id="3.40.50.720:FF:000131">
    <property type="entry name" value="Short-chain dehydrogenase/reductase 3"/>
    <property type="match status" value="1"/>
</dbReference>
<comment type="function">
    <text evidence="10">Catalyzes the reduction of all-trans-retinal to all-trans-retinol in the presence of NADPH.</text>
</comment>
<dbReference type="GO" id="GO:0052650">
    <property type="term" value="F:all-trans-retinol dehydrogenase (NADP+) activity"/>
    <property type="evidence" value="ECO:0007669"/>
    <property type="project" value="UniProtKB-ARBA"/>
</dbReference>
<dbReference type="PRINTS" id="PR00081">
    <property type="entry name" value="GDHRDH"/>
</dbReference>
<evidence type="ECO:0000256" key="10">
    <source>
        <dbReference type="ARBA" id="ARBA00059620"/>
    </source>
</evidence>
<dbReference type="GO" id="GO:0016020">
    <property type="term" value="C:membrane"/>
    <property type="evidence" value="ECO:0007669"/>
    <property type="project" value="UniProtKB-SubCell"/>
</dbReference>
<comment type="similarity">
    <text evidence="2">Belongs to the short-chain dehydrogenases/reductases (SDR) family.</text>
</comment>
<proteinExistence type="inferred from homology"/>
<dbReference type="InterPro" id="IPR002347">
    <property type="entry name" value="SDR_fam"/>
</dbReference>
<evidence type="ECO:0000256" key="7">
    <source>
        <dbReference type="ARBA" id="ARBA00023002"/>
    </source>
</evidence>
<keyword evidence="9" id="KW-0472">Membrane</keyword>
<feature type="compositionally biased region" description="Low complexity" evidence="13">
    <location>
        <begin position="971"/>
        <end position="982"/>
    </location>
</feature>
<evidence type="ECO:0000256" key="3">
    <source>
        <dbReference type="ARBA" id="ARBA00010331"/>
    </source>
</evidence>
<dbReference type="Gene3D" id="3.40.50.720">
    <property type="entry name" value="NAD(P)-binding Rossmann-like Domain"/>
    <property type="match status" value="2"/>
</dbReference>
<evidence type="ECO:0000256" key="2">
    <source>
        <dbReference type="ARBA" id="ARBA00006484"/>
    </source>
</evidence>
<feature type="domain" description="DHHA2" evidence="14">
    <location>
        <begin position="741"/>
        <end position="888"/>
    </location>
</feature>
<dbReference type="InterPro" id="IPR004097">
    <property type="entry name" value="DHHA2"/>
</dbReference>
<evidence type="ECO:0000256" key="11">
    <source>
        <dbReference type="ARBA" id="ARBA00068717"/>
    </source>
</evidence>
<keyword evidence="7" id="KW-0560">Oxidoreductase</keyword>
<dbReference type="PRINTS" id="PR00080">
    <property type="entry name" value="SDRFAMILY"/>
</dbReference>
<dbReference type="SUPFAM" id="SSF51735">
    <property type="entry name" value="NAD(P)-binding Rossmann-fold domains"/>
    <property type="match status" value="2"/>
</dbReference>
<sequence>MFSFIVNFIQEIFLCFGSIAWGVVRFFTPNSLVFRSLQGSVAVVTGAGSGIGRLMALRLALEEGCEVMCCDIDSAGCEATVASILEKGGKGQSFKVDVTQRGKVYEIAERIKAEIGDKEVTILINNAGIVAGGELLNVDDTKIRQIMEVNALSHFWTIKAFLPGMIQAGDGHIVTIASAGGLVVASSHIVPYYCSKFAAVGLDEALAFELEFTNKSFIRTTVICPYFIDTGMFEGAHSPVLPISTPDYVANRTIDAVKASEEWVMIPSYTRLAVLLKILTTSTPTNHCSDRGEKMDVAGTRSPYDNRQNPSRGPVTYPGGRKKRQWTPSAQHSEILRDDNSFKVDVTQRDKVYEIAGRIKAEIGDKEVTILINNAGIVAGGELLNVDDTKIQQMMEVNALSHFWTIKAFLPGMIHAGDGHIVSIASVAGLAVGSSHMVPYYCSKFAVVGLDEALAFELEFTNKSFIRTTVICPYFIDTGMFEGVRSPLVPILTPDYVANRTIDAVKASEDWVVIPSYSRLAVPFLQLLKESDHHQLDPVHVVMGNEACDLDSSVSALVYAFFLSQDSNGSPVVPVLNVLRSELHLRTEVVFWLEKNDVPIHLCPCRDEISLPTLQGWDLLRLHLVDHHVLPAWQRNLEPAVVEILDHHPIAPSAPPPPSFAKIELVGSCSSLVTREIMQSATPSILTPQLARLLIGPIVLDTANFSVTAGKATSVDVAFSTALKLILDAETGSETDLATFMDQLNAARRDLSSLTPEEVLCKDRKVLSCAEGEVAISALPVLAEPWVTSSNEAYVAVCTCPFQVTLVMGYHVGSHDTIERDLLIGGGNERLRQMISTALESSPLLSLSEGRRLPHPPVAGAGSPLVAYSQGNPSASRKQVLPLVLGILSPRRVGSLSPSAMANGRGTAEDGHRHVPNPYEPYCRNGLHVEKVAQAMQLLGIDPTPASLASSSQASSSQNSCPYTPLNSVAEEGSGSEWENSGADAGGMLLPSFNNRDIVERIRRKRGAAELDAASYPFTPKNSYVEPSTLDEAFAMQGRQEMVLRGVREALLQADSSEG</sequence>
<dbReference type="GO" id="GO:0016462">
    <property type="term" value="F:pyrophosphatase activity"/>
    <property type="evidence" value="ECO:0007669"/>
    <property type="project" value="InterPro"/>
</dbReference>
<dbReference type="OrthoDB" id="10253736at2759"/>
<comment type="subcellular location">
    <subcellularLocation>
        <location evidence="1">Membrane</location>
        <topology evidence="1">Multi-pass membrane protein</topology>
    </subcellularLocation>
</comment>
<dbReference type="SUPFAM" id="SSF64182">
    <property type="entry name" value="DHH phosphoesterases"/>
    <property type="match status" value="1"/>
</dbReference>
<keyword evidence="5" id="KW-0521">NADP</keyword>
<dbReference type="Pfam" id="PF00106">
    <property type="entry name" value="adh_short"/>
    <property type="match status" value="2"/>
</dbReference>
<feature type="region of interest" description="Disordered" evidence="13">
    <location>
        <begin position="896"/>
        <end position="915"/>
    </location>
</feature>
<evidence type="ECO:0000256" key="5">
    <source>
        <dbReference type="ARBA" id="ARBA00022857"/>
    </source>
</evidence>
<evidence type="ECO:0000256" key="9">
    <source>
        <dbReference type="ARBA" id="ARBA00023136"/>
    </source>
</evidence>
<evidence type="ECO:0000256" key="13">
    <source>
        <dbReference type="SAM" id="MobiDB-lite"/>
    </source>
</evidence>
<feature type="region of interest" description="Disordered" evidence="13">
    <location>
        <begin position="946"/>
        <end position="990"/>
    </location>
</feature>
<evidence type="ECO:0000313" key="15">
    <source>
        <dbReference type="EMBL" id="CAD7222564.1"/>
    </source>
</evidence>
<dbReference type="Pfam" id="PF02833">
    <property type="entry name" value="DHHA2"/>
    <property type="match status" value="1"/>
</dbReference>
<dbReference type="PANTHER" id="PTHR24322:SF748">
    <property type="entry name" value="FI23927P1-RELATED"/>
    <property type="match status" value="1"/>
</dbReference>
<dbReference type="InterPro" id="IPR038763">
    <property type="entry name" value="DHH_sf"/>
</dbReference>
<evidence type="ECO:0000256" key="1">
    <source>
        <dbReference type="ARBA" id="ARBA00004141"/>
    </source>
</evidence>
<dbReference type="PANTHER" id="PTHR24322">
    <property type="entry name" value="PKSB"/>
    <property type="match status" value="1"/>
</dbReference>
<protein>
    <recommendedName>
        <fullName evidence="11">Short-chain dehydrogenase/reductase 3</fullName>
    </recommendedName>
    <alternativeName>
        <fullName evidence="12">Retinal short-chain dehydrogenase/reductase 1</fullName>
    </alternativeName>
</protein>
<evidence type="ECO:0000256" key="12">
    <source>
        <dbReference type="ARBA" id="ARBA00082544"/>
    </source>
</evidence>
<accession>A0A7R8W0L8</accession>
<keyword evidence="8" id="KW-0443">Lipid metabolism</keyword>
<dbReference type="CDD" id="cd05339">
    <property type="entry name" value="17beta-HSDXI-like_SDR_c"/>
    <property type="match status" value="1"/>
</dbReference>
<dbReference type="Gene3D" id="3.90.1640.10">
    <property type="entry name" value="inorganic pyrophosphatase (n-terminal core)"/>
    <property type="match status" value="1"/>
</dbReference>
<name>A0A7R8W0L8_9CRUS</name>
<dbReference type="InterPro" id="IPR036291">
    <property type="entry name" value="NAD(P)-bd_dom_sf"/>
</dbReference>
<feature type="region of interest" description="Disordered" evidence="13">
    <location>
        <begin position="285"/>
        <end position="332"/>
    </location>
</feature>
<dbReference type="GO" id="GO:0005737">
    <property type="term" value="C:cytoplasm"/>
    <property type="evidence" value="ECO:0007669"/>
    <property type="project" value="InterPro"/>
</dbReference>
<dbReference type="Gene3D" id="3.10.310.20">
    <property type="entry name" value="DHHA2 domain"/>
    <property type="match status" value="1"/>
</dbReference>
<evidence type="ECO:0000259" key="14">
    <source>
        <dbReference type="SMART" id="SM01131"/>
    </source>
</evidence>
<keyword evidence="6" id="KW-1133">Transmembrane helix</keyword>
<feature type="compositionally biased region" description="Low complexity" evidence="13">
    <location>
        <begin position="946"/>
        <end position="960"/>
    </location>
</feature>
<evidence type="ECO:0000256" key="4">
    <source>
        <dbReference type="ARBA" id="ARBA00022692"/>
    </source>
</evidence>
<evidence type="ECO:0000256" key="6">
    <source>
        <dbReference type="ARBA" id="ARBA00022989"/>
    </source>
</evidence>
<reference evidence="15" key="1">
    <citation type="submission" date="2020-11" db="EMBL/GenBank/DDBJ databases">
        <authorList>
            <person name="Tran Van P."/>
        </authorList>
    </citation>
    <scope>NUCLEOTIDE SEQUENCE</scope>
</reference>